<accession>A0A1I8MKT4</accession>
<dbReference type="PANTHER" id="PTHR45674">
    <property type="entry name" value="DNA LIGASE 1/3 FAMILY MEMBER"/>
    <property type="match status" value="1"/>
</dbReference>
<dbReference type="Gene3D" id="2.40.50.140">
    <property type="entry name" value="Nucleic acid-binding proteins"/>
    <property type="match status" value="1"/>
</dbReference>
<dbReference type="GO" id="GO:0071897">
    <property type="term" value="P:DNA biosynthetic process"/>
    <property type="evidence" value="ECO:0007669"/>
    <property type="project" value="InterPro"/>
</dbReference>
<dbReference type="FunFam" id="3.30.470.30:FF:000016">
    <property type="entry name" value="DNA ligase"/>
    <property type="match status" value="1"/>
</dbReference>
<evidence type="ECO:0000256" key="1">
    <source>
        <dbReference type="ARBA" id="ARBA00004123"/>
    </source>
</evidence>
<dbReference type="GO" id="GO:1903461">
    <property type="term" value="P:Okazaki fragment processing involved in mitotic DNA replication"/>
    <property type="evidence" value="ECO:0007669"/>
    <property type="project" value="TreeGrafter"/>
</dbReference>
<dbReference type="CDD" id="cd07900">
    <property type="entry name" value="Adenylation_DNA_ligase_I_Euk"/>
    <property type="match status" value="1"/>
</dbReference>
<evidence type="ECO:0000256" key="16">
    <source>
        <dbReference type="RuleBase" id="RU004196"/>
    </source>
</evidence>
<evidence type="ECO:0000256" key="2">
    <source>
        <dbReference type="ARBA" id="ARBA00007572"/>
    </source>
</evidence>
<evidence type="ECO:0000256" key="17">
    <source>
        <dbReference type="SAM" id="MobiDB-lite"/>
    </source>
</evidence>
<dbReference type="InterPro" id="IPR012310">
    <property type="entry name" value="DNA_ligase_ATP-dep_cent"/>
</dbReference>
<dbReference type="InterPro" id="IPR016059">
    <property type="entry name" value="DNA_ligase_ATP-dep_CS"/>
</dbReference>
<dbReference type="eggNOG" id="KOG0967">
    <property type="taxonomic scope" value="Eukaryota"/>
</dbReference>
<dbReference type="Gene3D" id="3.30.1490.70">
    <property type="match status" value="1"/>
</dbReference>
<keyword evidence="9 15" id="KW-0233">DNA recombination</keyword>
<dbReference type="GO" id="GO:0003677">
    <property type="term" value="F:DNA binding"/>
    <property type="evidence" value="ECO:0007669"/>
    <property type="project" value="InterPro"/>
</dbReference>
<dbReference type="GO" id="GO:0005739">
    <property type="term" value="C:mitochondrion"/>
    <property type="evidence" value="ECO:0007669"/>
    <property type="project" value="TreeGrafter"/>
</dbReference>
<evidence type="ECO:0000256" key="11">
    <source>
        <dbReference type="ARBA" id="ARBA00023242"/>
    </source>
</evidence>
<dbReference type="VEuPathDB" id="VectorBase:MDOA005981"/>
<dbReference type="Pfam" id="PF04675">
    <property type="entry name" value="DNA_ligase_A_N"/>
    <property type="match status" value="1"/>
</dbReference>
<comment type="catalytic activity">
    <reaction evidence="13 15">
        <text>ATP + (deoxyribonucleotide)n-3'-hydroxyl + 5'-phospho-(deoxyribonucleotide)m = (deoxyribonucleotide)n+m + AMP + diphosphate.</text>
        <dbReference type="EC" id="6.5.1.1"/>
    </reaction>
</comment>
<dbReference type="STRING" id="7370.A0A1I8MKT4"/>
<dbReference type="EnsemblMetazoa" id="MDOA005981-RA">
    <property type="protein sequence ID" value="MDOA005981-PA"/>
    <property type="gene ID" value="MDOA005981"/>
</dbReference>
<dbReference type="PROSITE" id="PS00333">
    <property type="entry name" value="DNA_LIGASE_A2"/>
    <property type="match status" value="1"/>
</dbReference>
<keyword evidence="6 15" id="KW-0547">Nucleotide-binding</keyword>
<evidence type="ECO:0000256" key="8">
    <source>
        <dbReference type="ARBA" id="ARBA00022840"/>
    </source>
</evidence>
<dbReference type="GO" id="GO:0003910">
    <property type="term" value="F:DNA ligase (ATP) activity"/>
    <property type="evidence" value="ECO:0007669"/>
    <property type="project" value="UniProtKB-EC"/>
</dbReference>
<evidence type="ECO:0000256" key="15">
    <source>
        <dbReference type="RuleBase" id="RU000617"/>
    </source>
</evidence>
<dbReference type="AlphaFoldDB" id="A0A1I8MKT4"/>
<evidence type="ECO:0000256" key="9">
    <source>
        <dbReference type="ARBA" id="ARBA00023172"/>
    </source>
</evidence>
<evidence type="ECO:0000256" key="7">
    <source>
        <dbReference type="ARBA" id="ARBA00022763"/>
    </source>
</evidence>
<dbReference type="Gene3D" id="3.30.470.30">
    <property type="entry name" value="DNA ligase/mRNA capping enzyme"/>
    <property type="match status" value="1"/>
</dbReference>
<evidence type="ECO:0000256" key="10">
    <source>
        <dbReference type="ARBA" id="ARBA00023204"/>
    </source>
</evidence>
<evidence type="ECO:0000259" key="18">
    <source>
        <dbReference type="PROSITE" id="PS50160"/>
    </source>
</evidence>
<keyword evidence="10 15" id="KW-0234">DNA repair</keyword>
<dbReference type="SUPFAM" id="SSF56091">
    <property type="entry name" value="DNA ligase/mRNA capping enzyme, catalytic domain"/>
    <property type="match status" value="1"/>
</dbReference>
<proteinExistence type="inferred from homology"/>
<name>A0A1I8MKT4_MUSDO</name>
<evidence type="ECO:0000256" key="5">
    <source>
        <dbReference type="ARBA" id="ARBA00022705"/>
    </source>
</evidence>
<evidence type="ECO:0000256" key="14">
    <source>
        <dbReference type="ARBA" id="ARBA00054532"/>
    </source>
</evidence>
<evidence type="ECO:0000313" key="19">
    <source>
        <dbReference type="EnsemblMetazoa" id="MDOA005981-PA"/>
    </source>
</evidence>
<dbReference type="Pfam" id="PF01068">
    <property type="entry name" value="DNA_ligase_A_M"/>
    <property type="match status" value="1"/>
</dbReference>
<dbReference type="InterPro" id="IPR012308">
    <property type="entry name" value="DNA_ligase_ATP-dep_N"/>
</dbReference>
<gene>
    <name evidence="19" type="primary">101890999</name>
</gene>
<feature type="region of interest" description="Disordered" evidence="17">
    <location>
        <begin position="94"/>
        <end position="172"/>
    </location>
</feature>
<dbReference type="InterPro" id="IPR012340">
    <property type="entry name" value="NA-bd_OB-fold"/>
</dbReference>
<dbReference type="GO" id="GO:0051301">
    <property type="term" value="P:cell division"/>
    <property type="evidence" value="ECO:0007669"/>
    <property type="project" value="UniProtKB-KW"/>
</dbReference>
<keyword evidence="12" id="KW-0131">Cell cycle</keyword>
<dbReference type="PANTHER" id="PTHR45674:SF4">
    <property type="entry name" value="DNA LIGASE 1"/>
    <property type="match status" value="1"/>
</dbReference>
<feature type="compositionally biased region" description="Polar residues" evidence="17">
    <location>
        <begin position="153"/>
        <end position="171"/>
    </location>
</feature>
<dbReference type="NCBIfam" id="TIGR00574">
    <property type="entry name" value="dnl1"/>
    <property type="match status" value="1"/>
</dbReference>
<dbReference type="Gene3D" id="1.10.3260.10">
    <property type="entry name" value="DNA ligase, ATP-dependent, N-terminal domain"/>
    <property type="match status" value="1"/>
</dbReference>
<keyword evidence="4" id="KW-0132">Cell division</keyword>
<dbReference type="SUPFAM" id="SSF117018">
    <property type="entry name" value="ATP-dependent DNA ligase DNA-binding domain"/>
    <property type="match status" value="1"/>
</dbReference>
<comment type="function">
    <text evidence="14">DNA ligase that seals nicks in double-stranded DNA during DNA replication, DNA recombination and DNA repair.</text>
</comment>
<keyword evidence="3 15" id="KW-0436">Ligase</keyword>
<keyword evidence="11" id="KW-0539">Nucleus</keyword>
<dbReference type="GO" id="GO:0005524">
    <property type="term" value="F:ATP binding"/>
    <property type="evidence" value="ECO:0007669"/>
    <property type="project" value="UniProtKB-KW"/>
</dbReference>
<protein>
    <recommendedName>
        <fullName evidence="15">DNA ligase</fullName>
        <ecNumber evidence="15">6.5.1.1</ecNumber>
    </recommendedName>
</protein>
<evidence type="ECO:0000256" key="3">
    <source>
        <dbReference type="ARBA" id="ARBA00022598"/>
    </source>
</evidence>
<keyword evidence="7 15" id="KW-0227">DNA damage</keyword>
<dbReference type="InterPro" id="IPR036599">
    <property type="entry name" value="DNA_ligase_N_sf"/>
</dbReference>
<dbReference type="InterPro" id="IPR012309">
    <property type="entry name" value="DNA_ligase_ATP-dep_C"/>
</dbReference>
<feature type="compositionally biased region" description="Basic and acidic residues" evidence="17">
    <location>
        <begin position="114"/>
        <end position="124"/>
    </location>
</feature>
<evidence type="ECO:0000256" key="6">
    <source>
        <dbReference type="ARBA" id="ARBA00022741"/>
    </source>
</evidence>
<dbReference type="InterPro" id="IPR000977">
    <property type="entry name" value="DNA_ligase_ATP-dep"/>
</dbReference>
<organism evidence="19">
    <name type="scientific">Musca domestica</name>
    <name type="common">House fly</name>
    <dbReference type="NCBI Taxonomy" id="7370"/>
    <lineage>
        <taxon>Eukaryota</taxon>
        <taxon>Metazoa</taxon>
        <taxon>Ecdysozoa</taxon>
        <taxon>Arthropoda</taxon>
        <taxon>Hexapoda</taxon>
        <taxon>Insecta</taxon>
        <taxon>Pterygota</taxon>
        <taxon>Neoptera</taxon>
        <taxon>Endopterygota</taxon>
        <taxon>Diptera</taxon>
        <taxon>Brachycera</taxon>
        <taxon>Muscomorpha</taxon>
        <taxon>Muscoidea</taxon>
        <taxon>Muscidae</taxon>
        <taxon>Musca</taxon>
    </lineage>
</organism>
<dbReference type="Pfam" id="PF04679">
    <property type="entry name" value="DNA_ligase_A_C"/>
    <property type="match status" value="1"/>
</dbReference>
<reference evidence="19" key="1">
    <citation type="submission" date="2020-05" db="UniProtKB">
        <authorList>
            <consortium name="EnsemblMetazoa"/>
        </authorList>
    </citation>
    <scope>IDENTIFICATION</scope>
    <source>
        <strain evidence="19">Aabys</strain>
    </source>
</reference>
<dbReference type="FunFam" id="1.10.3260.10:FF:000001">
    <property type="entry name" value="DNA ligase"/>
    <property type="match status" value="1"/>
</dbReference>
<dbReference type="GO" id="GO:0006281">
    <property type="term" value="P:DNA repair"/>
    <property type="evidence" value="ECO:0007669"/>
    <property type="project" value="UniProtKB-KW"/>
</dbReference>
<evidence type="ECO:0000256" key="12">
    <source>
        <dbReference type="ARBA" id="ARBA00023306"/>
    </source>
</evidence>
<comment type="similarity">
    <text evidence="2 16">Belongs to the ATP-dependent DNA ligase family.</text>
</comment>
<evidence type="ECO:0000256" key="4">
    <source>
        <dbReference type="ARBA" id="ARBA00022618"/>
    </source>
</evidence>
<dbReference type="PROSITE" id="PS00697">
    <property type="entry name" value="DNA_LIGASE_A1"/>
    <property type="match status" value="1"/>
</dbReference>
<comment type="subcellular location">
    <subcellularLocation>
        <location evidence="1">Nucleus</location>
    </subcellularLocation>
</comment>
<dbReference type="RefSeq" id="XP_005180863.3">
    <property type="nucleotide sequence ID" value="XM_005180806.4"/>
</dbReference>
<keyword evidence="8 15" id="KW-0067">ATP-binding</keyword>
<dbReference type="PROSITE" id="PS50160">
    <property type="entry name" value="DNA_LIGASE_A3"/>
    <property type="match status" value="1"/>
</dbReference>
<evidence type="ECO:0000256" key="13">
    <source>
        <dbReference type="ARBA" id="ARBA00034003"/>
    </source>
</evidence>
<feature type="domain" description="ATP-dependent DNA ligase family profile" evidence="18">
    <location>
        <begin position="582"/>
        <end position="718"/>
    </location>
</feature>
<sequence>MNRFLIRRVFFKLKTDAATIRPATTKVPYYTTLNGRAETQSSDREINKHQLALTESWRFFLLVDNNKNKSRRLLNNLSLVSGIMSQRNITSFFKPKDQTANTETKKKVVTKPENANEKESKDKTSNTPVKRKSDQESSTGNAAKAIKTEIKTETSPGSKENEKSINNNVKSETIPVEVKKEEKTDISPEKPPQKTMCLQLNDKKVDSITTDYNPDKSNYHPLNDAAWRKGEKIPYLALTRTFQLIEETRGRLKMVEILGNFFSSVIVTNPDDLLASIYLSINQLAPAYEGLELGVAETTLMKIICDTTGRKMDFIKSQTHITGDLGIVAEQSRMAQRMMFKPAPLTISGVFKKLKDIANAPGKNKVTPIKDIFIACRGSEARFFIRSLIGKLRIGIAEQSLINAVATGIVKSKYMDKMKKMGEEKLKSEIDEVTLILKTTYCQCPNYDKIIPTLLEHGIDEIEERCPMLPGVPIKPMLAQPTKGVSEVLERFDGLTITCEFKYDGERAQIHCDENGVISIFSRNQENNTTKYPDIICRIGEFSKSGVKSYIIDSEIVAWDVEQKMILPFQVLTTRKRKNVDVGEIKVQVCVYAFDLLYLNGEPLVTKPFADRRKLMKENFNETEGMWHFAHAMDTSDVDEVQAFLEESIKGNCEGLMVKTLQKDATYEIARRSRNWLKLKKDYLAGCGDSLDLVVIGGYRGKGKRTGSYGGFLLACYDDENEEYQSICKIGTGFSDESLQTHAEFFKNHVVPTKKSYIACDSSLEPDDWFEPVQVWEVKCADLSISPIHKAAIGIADPEKGISLRFPRFIRIRDDKTPEMATTGREVAYMYNSQDQIKNQQSRQNVIDDDFY</sequence>
<dbReference type="OrthoDB" id="206088at2759"/>
<dbReference type="CDD" id="cd07969">
    <property type="entry name" value="OBF_DNA_ligase_I"/>
    <property type="match status" value="1"/>
</dbReference>
<dbReference type="EC" id="6.5.1.1" evidence="15"/>
<dbReference type="SUPFAM" id="SSF50249">
    <property type="entry name" value="Nucleic acid-binding proteins"/>
    <property type="match status" value="1"/>
</dbReference>
<dbReference type="KEGG" id="mde:101890999"/>
<dbReference type="GO" id="GO:0006310">
    <property type="term" value="P:DNA recombination"/>
    <property type="evidence" value="ECO:0007669"/>
    <property type="project" value="UniProtKB-KW"/>
</dbReference>
<dbReference type="FunFam" id="2.40.50.140:FF:000062">
    <property type="entry name" value="DNA ligase"/>
    <property type="match status" value="1"/>
</dbReference>
<keyword evidence="5" id="KW-0235">DNA replication</keyword>
<dbReference type="GO" id="GO:0005634">
    <property type="term" value="C:nucleus"/>
    <property type="evidence" value="ECO:0007669"/>
    <property type="project" value="UniProtKB-SubCell"/>
</dbReference>
<dbReference type="InterPro" id="IPR050191">
    <property type="entry name" value="ATP-dep_DNA_ligase"/>
</dbReference>
<dbReference type="VEuPathDB" id="VectorBase:MDOMA2_010540"/>